<dbReference type="SUPFAM" id="SSF143034">
    <property type="entry name" value="L35p-like"/>
    <property type="match status" value="1"/>
</dbReference>
<evidence type="ECO:0000313" key="7">
    <source>
        <dbReference type="EMBL" id="KKU63657.1"/>
    </source>
</evidence>
<protein>
    <recommendedName>
        <fullName evidence="4">Large ribosomal subunit protein bL35</fullName>
    </recommendedName>
</protein>
<dbReference type="Proteomes" id="UP000034364">
    <property type="component" value="Unassembled WGS sequence"/>
</dbReference>
<evidence type="ECO:0000313" key="8">
    <source>
        <dbReference type="Proteomes" id="UP000034364"/>
    </source>
</evidence>
<evidence type="ECO:0000256" key="1">
    <source>
        <dbReference type="ARBA" id="ARBA00006598"/>
    </source>
</evidence>
<dbReference type="GO" id="GO:0006412">
    <property type="term" value="P:translation"/>
    <property type="evidence" value="ECO:0007669"/>
    <property type="project" value="UniProtKB-UniRule"/>
</dbReference>
<gene>
    <name evidence="4" type="primary">rpmI</name>
    <name evidence="7" type="ORF">UX87_C0019G0024</name>
</gene>
<comment type="caution">
    <text evidence="7">The sequence shown here is derived from an EMBL/GenBank/DDBJ whole genome shotgun (WGS) entry which is preliminary data.</text>
</comment>
<accession>A0A0G1S2U4</accession>
<dbReference type="PRINTS" id="PR00064">
    <property type="entry name" value="RIBOSOMALL35"/>
</dbReference>
<dbReference type="AlphaFoldDB" id="A0A0G1S2U4"/>
<name>A0A0G1S2U4_9BACT</name>
<evidence type="ECO:0000256" key="4">
    <source>
        <dbReference type="HAMAP-Rule" id="MF_00514"/>
    </source>
</evidence>
<proteinExistence type="inferred from homology"/>
<evidence type="ECO:0000256" key="5">
    <source>
        <dbReference type="RuleBase" id="RU000568"/>
    </source>
</evidence>
<keyword evidence="2 4" id="KW-0689">Ribosomal protein</keyword>
<dbReference type="GO" id="GO:0005840">
    <property type="term" value="C:ribosome"/>
    <property type="evidence" value="ECO:0007669"/>
    <property type="project" value="UniProtKB-KW"/>
</dbReference>
<organism evidence="7 8">
    <name type="scientific">Candidatus Amesbacteria bacterium GW2011_GWA1_47_16</name>
    <dbReference type="NCBI Taxonomy" id="1618353"/>
    <lineage>
        <taxon>Bacteria</taxon>
        <taxon>Candidatus Amesiibacteriota</taxon>
    </lineage>
</organism>
<evidence type="ECO:0000256" key="6">
    <source>
        <dbReference type="SAM" id="MobiDB-lite"/>
    </source>
</evidence>
<dbReference type="InterPro" id="IPR037229">
    <property type="entry name" value="Ribosomal_bL35_sf"/>
</dbReference>
<evidence type="ECO:0000256" key="2">
    <source>
        <dbReference type="ARBA" id="ARBA00022980"/>
    </source>
</evidence>
<dbReference type="GO" id="GO:0003735">
    <property type="term" value="F:structural constituent of ribosome"/>
    <property type="evidence" value="ECO:0007669"/>
    <property type="project" value="InterPro"/>
</dbReference>
<dbReference type="NCBIfam" id="TIGR00001">
    <property type="entry name" value="rpmI_bact"/>
    <property type="match status" value="1"/>
</dbReference>
<dbReference type="InterPro" id="IPR001706">
    <property type="entry name" value="Ribosomal_bL35"/>
</dbReference>
<keyword evidence="3 4" id="KW-0687">Ribonucleoprotein</keyword>
<comment type="similarity">
    <text evidence="1 4 5">Belongs to the bacterial ribosomal protein bL35 family.</text>
</comment>
<dbReference type="HAMAP" id="MF_00514">
    <property type="entry name" value="Ribosomal_bL35"/>
    <property type="match status" value="1"/>
</dbReference>
<feature type="region of interest" description="Disordered" evidence="6">
    <location>
        <begin position="33"/>
        <end position="52"/>
    </location>
</feature>
<dbReference type="InterPro" id="IPR021137">
    <property type="entry name" value="Ribosomal_bL35-like"/>
</dbReference>
<dbReference type="GO" id="GO:1990904">
    <property type="term" value="C:ribonucleoprotein complex"/>
    <property type="evidence" value="ECO:0007669"/>
    <property type="project" value="UniProtKB-KW"/>
</dbReference>
<evidence type="ECO:0000256" key="3">
    <source>
        <dbReference type="ARBA" id="ARBA00023274"/>
    </source>
</evidence>
<dbReference type="InterPro" id="IPR018265">
    <property type="entry name" value="Ribosomal_bL35_CS"/>
</dbReference>
<sequence>MSKVKSRKSVSRRFKITGTGKVMRGVAFGRHLRRKKSAAQMRGYGKKRVVSGKMARRVKRLLAQA</sequence>
<dbReference type="PROSITE" id="PS00936">
    <property type="entry name" value="RIBOSOMAL_L35"/>
    <property type="match status" value="1"/>
</dbReference>
<dbReference type="PATRIC" id="fig|1618353.3.peg.670"/>
<reference evidence="7 8" key="1">
    <citation type="journal article" date="2015" name="Nature">
        <title>rRNA introns, odd ribosomes, and small enigmatic genomes across a large radiation of phyla.</title>
        <authorList>
            <person name="Brown C.T."/>
            <person name="Hug L.A."/>
            <person name="Thomas B.C."/>
            <person name="Sharon I."/>
            <person name="Castelle C.J."/>
            <person name="Singh A."/>
            <person name="Wilkins M.J."/>
            <person name="Williams K.H."/>
            <person name="Banfield J.F."/>
        </authorList>
    </citation>
    <scope>NUCLEOTIDE SEQUENCE [LARGE SCALE GENOMIC DNA]</scope>
</reference>
<dbReference type="Pfam" id="PF01632">
    <property type="entry name" value="Ribosomal_L35p"/>
    <property type="match status" value="1"/>
</dbReference>
<dbReference type="Gene3D" id="4.10.410.60">
    <property type="match status" value="1"/>
</dbReference>
<dbReference type="EMBL" id="LCNV01000019">
    <property type="protein sequence ID" value="KKU63657.1"/>
    <property type="molecule type" value="Genomic_DNA"/>
</dbReference>